<keyword evidence="3" id="KW-1185">Reference proteome</keyword>
<gene>
    <name evidence="2" type="ORF">JCGZ_25240</name>
</gene>
<evidence type="ECO:0000313" key="3">
    <source>
        <dbReference type="Proteomes" id="UP000027138"/>
    </source>
</evidence>
<evidence type="ECO:0000256" key="1">
    <source>
        <dbReference type="SAM" id="MobiDB-lite"/>
    </source>
</evidence>
<feature type="compositionally biased region" description="Polar residues" evidence="1">
    <location>
        <begin position="1"/>
        <end position="10"/>
    </location>
</feature>
<accession>A0A067LFZ0</accession>
<feature type="region of interest" description="Disordered" evidence="1">
    <location>
        <begin position="48"/>
        <end position="79"/>
    </location>
</feature>
<dbReference type="Proteomes" id="UP000027138">
    <property type="component" value="Unassembled WGS sequence"/>
</dbReference>
<proteinExistence type="predicted"/>
<feature type="region of interest" description="Disordered" evidence="1">
    <location>
        <begin position="100"/>
        <end position="145"/>
    </location>
</feature>
<dbReference type="EMBL" id="KK914283">
    <property type="protein sequence ID" value="KDP43054.1"/>
    <property type="molecule type" value="Genomic_DNA"/>
</dbReference>
<feature type="region of interest" description="Disordered" evidence="1">
    <location>
        <begin position="1"/>
        <end position="30"/>
    </location>
</feature>
<feature type="compositionally biased region" description="Basic residues" evidence="1">
    <location>
        <begin position="134"/>
        <end position="145"/>
    </location>
</feature>
<reference evidence="2 3" key="1">
    <citation type="journal article" date="2014" name="PLoS ONE">
        <title>Global Analysis of Gene Expression Profiles in Physic Nut (Jatropha curcas L.) Seedlings Exposed to Salt Stress.</title>
        <authorList>
            <person name="Zhang L."/>
            <person name="Zhang C."/>
            <person name="Wu P."/>
            <person name="Chen Y."/>
            <person name="Li M."/>
            <person name="Jiang H."/>
            <person name="Wu G."/>
        </authorList>
    </citation>
    <scope>NUCLEOTIDE SEQUENCE [LARGE SCALE GENOMIC DNA]</scope>
    <source>
        <strain evidence="3">cv. GZQX0401</strain>
        <tissue evidence="2">Young leaves</tissue>
    </source>
</reference>
<evidence type="ECO:0000313" key="2">
    <source>
        <dbReference type="EMBL" id="KDP43054.1"/>
    </source>
</evidence>
<protein>
    <submittedName>
        <fullName evidence="2">Uncharacterized protein</fullName>
    </submittedName>
</protein>
<sequence>MCGKETTTTEELVRPAGGGSCRKSARNQRSAIVPAEERYRNSLRFPIPAGERRWRRRERSYTVDGDEAGVDGSPESRAREATRFFDHQLASLLRLLCMPETKGERGRKAGATAVRRRRDKEARRGGAGSGGRKNERKRGRERGRR</sequence>
<name>A0A067LFZ0_JATCU</name>
<dbReference type="AlphaFoldDB" id="A0A067LFZ0"/>
<organism evidence="2 3">
    <name type="scientific">Jatropha curcas</name>
    <name type="common">Barbados nut</name>
    <dbReference type="NCBI Taxonomy" id="180498"/>
    <lineage>
        <taxon>Eukaryota</taxon>
        <taxon>Viridiplantae</taxon>
        <taxon>Streptophyta</taxon>
        <taxon>Embryophyta</taxon>
        <taxon>Tracheophyta</taxon>
        <taxon>Spermatophyta</taxon>
        <taxon>Magnoliopsida</taxon>
        <taxon>eudicotyledons</taxon>
        <taxon>Gunneridae</taxon>
        <taxon>Pentapetalae</taxon>
        <taxon>rosids</taxon>
        <taxon>fabids</taxon>
        <taxon>Malpighiales</taxon>
        <taxon>Euphorbiaceae</taxon>
        <taxon>Crotonoideae</taxon>
        <taxon>Jatropheae</taxon>
        <taxon>Jatropha</taxon>
    </lineage>
</organism>